<protein>
    <submittedName>
        <fullName evidence="1">Hypothetical transcript</fullName>
    </submittedName>
</protein>
<organism evidence="1 2">
    <name type="scientific">Echinococcus multilocularis</name>
    <name type="common">Fox tapeworm</name>
    <dbReference type="NCBI Taxonomy" id="6211"/>
    <lineage>
        <taxon>Eukaryota</taxon>
        <taxon>Metazoa</taxon>
        <taxon>Spiralia</taxon>
        <taxon>Lophotrochozoa</taxon>
        <taxon>Platyhelminthes</taxon>
        <taxon>Cestoda</taxon>
        <taxon>Eucestoda</taxon>
        <taxon>Cyclophyllidea</taxon>
        <taxon>Taeniidae</taxon>
        <taxon>Echinococcus</taxon>
    </lineage>
</organism>
<name>A0A0S4MMR5_ECHMU</name>
<keyword evidence="2" id="KW-1185">Reference proteome</keyword>
<dbReference type="Proteomes" id="UP000017246">
    <property type="component" value="Unassembled WGS sequence"/>
</dbReference>
<accession>A0A0S4MMR5</accession>
<dbReference type="AlphaFoldDB" id="A0A0S4MMR5"/>
<sequence length="69" mass="7387">MHTAPPCGAFAAGCFARKILDSGLNLLLSTQGNPTSAVIGFFPFNFCTFKISQLREVTAHTLLISQKEG</sequence>
<reference evidence="1" key="1">
    <citation type="journal article" date="2013" name="Nature">
        <title>The genomes of four tapeworm species reveal adaptations to parasitism.</title>
        <authorList>
            <person name="Tsai I.J."/>
            <person name="Zarowiecki M."/>
            <person name="Holroyd N."/>
            <person name="Garciarrubio A."/>
            <person name="Sanchez-Flores A."/>
            <person name="Brooks K.L."/>
            <person name="Tracey A."/>
            <person name="Bobes R.J."/>
            <person name="Fragoso G."/>
            <person name="Sciutto E."/>
            <person name="Aslett M."/>
            <person name="Beasley H."/>
            <person name="Bennett H.M."/>
            <person name="Cai J."/>
            <person name="Camicia F."/>
            <person name="Clark R."/>
            <person name="Cucher M."/>
            <person name="De Silva N."/>
            <person name="Day T.A."/>
            <person name="Deplazes P."/>
            <person name="Estrada K."/>
            <person name="Fernandez C."/>
            <person name="Holland P.W."/>
            <person name="Hou J."/>
            <person name="Hu S."/>
            <person name="Huckvale T."/>
            <person name="Hung S.S."/>
            <person name="Kamenetzky L."/>
            <person name="Keane J.A."/>
            <person name="Kiss F."/>
            <person name="Koziol U."/>
            <person name="Lambert O."/>
            <person name="Liu K."/>
            <person name="Luo X."/>
            <person name="Luo Y."/>
            <person name="Macchiaroli N."/>
            <person name="Nichol S."/>
            <person name="Paps J."/>
            <person name="Parkinson J."/>
            <person name="Pouchkina-Stantcheva N."/>
            <person name="Riddiford N."/>
            <person name="Rosenzvit M."/>
            <person name="Salinas G."/>
            <person name="Wasmuth J.D."/>
            <person name="Zamanian M."/>
            <person name="Zheng Y."/>
            <person name="Cai X."/>
            <person name="Soberon X."/>
            <person name="Olson P.D."/>
            <person name="Laclette J.P."/>
            <person name="Brehm K."/>
            <person name="Berriman M."/>
            <person name="Garciarrubio A."/>
            <person name="Bobes R.J."/>
            <person name="Fragoso G."/>
            <person name="Sanchez-Flores A."/>
            <person name="Estrada K."/>
            <person name="Cevallos M.A."/>
            <person name="Morett E."/>
            <person name="Gonzalez V."/>
            <person name="Portillo T."/>
            <person name="Ochoa-Leyva A."/>
            <person name="Jose M.V."/>
            <person name="Sciutto E."/>
            <person name="Landa A."/>
            <person name="Jimenez L."/>
            <person name="Valdes V."/>
            <person name="Carrero J.C."/>
            <person name="Larralde C."/>
            <person name="Morales-Montor J."/>
            <person name="Limon-Lason J."/>
            <person name="Soberon X."/>
            <person name="Laclette J.P."/>
        </authorList>
    </citation>
    <scope>NUCLEOTIDE SEQUENCE [LARGE SCALE GENOMIC DNA]</scope>
</reference>
<reference evidence="1" key="2">
    <citation type="submission" date="2015-11" db="EMBL/GenBank/DDBJ databases">
        <authorList>
            <person name="Zhang Y."/>
            <person name="Guo Z."/>
        </authorList>
    </citation>
    <scope>NUCLEOTIDE SEQUENCE</scope>
</reference>
<evidence type="ECO:0000313" key="1">
    <source>
        <dbReference type="EMBL" id="CUT99702.1"/>
    </source>
</evidence>
<evidence type="ECO:0000313" key="2">
    <source>
        <dbReference type="Proteomes" id="UP000017246"/>
    </source>
</evidence>
<dbReference type="EMBL" id="LN902846">
    <property type="protein sequence ID" value="CUT99702.1"/>
    <property type="molecule type" value="Genomic_DNA"/>
</dbReference>
<proteinExistence type="predicted"/>